<dbReference type="SFLD" id="SFLDS00005">
    <property type="entry name" value="Isoprenoid_Synthase_Type_I"/>
    <property type="match status" value="1"/>
</dbReference>
<dbReference type="PANTHER" id="PTHR12001">
    <property type="entry name" value="GERANYLGERANYL PYROPHOSPHATE SYNTHASE"/>
    <property type="match status" value="1"/>
</dbReference>
<reference evidence="7 8" key="1">
    <citation type="submission" date="2014-03" db="EMBL/GenBank/DDBJ databases">
        <title>Sequencing and Comparison of Genomes and Transcriptome Profiles of Human Ehrlichiosis Agents.</title>
        <authorList>
            <person name="Lin M."/>
            <person name="Daugherty S.C."/>
            <person name="Nagaraj S."/>
            <person name="Cheng Z."/>
            <person name="Xiong Q."/>
            <person name="Lin F.-Y."/>
            <person name="Sengamalay N."/>
            <person name="Ott S."/>
            <person name="Godinez A."/>
            <person name="Tallon L.J."/>
            <person name="Sadzewicz L."/>
            <person name="Fraser C.M."/>
            <person name="Dunning Hotopp J.C."/>
            <person name="Rikihisa Y."/>
        </authorList>
    </citation>
    <scope>NUCLEOTIDE SEQUENCE [LARGE SCALE GENOMIC DNA]</scope>
    <source>
        <strain evidence="7 8">Oregon</strain>
    </source>
</reference>
<dbReference type="CDD" id="cd00685">
    <property type="entry name" value="Trans_IPPS_HT"/>
    <property type="match status" value="1"/>
</dbReference>
<comment type="similarity">
    <text evidence="2 6">Belongs to the FPP/GGPP synthase family.</text>
</comment>
<dbReference type="PANTHER" id="PTHR12001:SF69">
    <property type="entry name" value="ALL TRANS-POLYPRENYL-DIPHOSPHATE SYNTHASE PDSS1"/>
    <property type="match status" value="1"/>
</dbReference>
<dbReference type="OrthoDB" id="9805316at2"/>
<dbReference type="InterPro" id="IPR033749">
    <property type="entry name" value="Polyprenyl_synt_CS"/>
</dbReference>
<protein>
    <submittedName>
        <fullName evidence="7">Polyprenyl synthetase family protein</fullName>
    </submittedName>
</protein>
<dbReference type="GO" id="GO:0046872">
    <property type="term" value="F:metal ion binding"/>
    <property type="evidence" value="ECO:0007669"/>
    <property type="project" value="UniProtKB-KW"/>
</dbReference>
<accession>X5HJD4</accession>
<dbReference type="HOGENOM" id="CLU_014015_2_0_5"/>
<dbReference type="GO" id="GO:0008299">
    <property type="term" value="P:isoprenoid biosynthetic process"/>
    <property type="evidence" value="ECO:0007669"/>
    <property type="project" value="InterPro"/>
</dbReference>
<evidence type="ECO:0000256" key="3">
    <source>
        <dbReference type="ARBA" id="ARBA00022679"/>
    </source>
</evidence>
<dbReference type="SUPFAM" id="SSF48576">
    <property type="entry name" value="Terpenoid synthases"/>
    <property type="match status" value="1"/>
</dbReference>
<evidence type="ECO:0000256" key="6">
    <source>
        <dbReference type="RuleBase" id="RU004466"/>
    </source>
</evidence>
<dbReference type="Gene3D" id="1.10.600.10">
    <property type="entry name" value="Farnesyl Diphosphate Synthase"/>
    <property type="match status" value="1"/>
</dbReference>
<dbReference type="Pfam" id="PF00348">
    <property type="entry name" value="polyprenyl_synt"/>
    <property type="match status" value="1"/>
</dbReference>
<evidence type="ECO:0000313" key="7">
    <source>
        <dbReference type="EMBL" id="AHX11184.1"/>
    </source>
</evidence>
<evidence type="ECO:0000256" key="4">
    <source>
        <dbReference type="ARBA" id="ARBA00022723"/>
    </source>
</evidence>
<dbReference type="GO" id="GO:0004659">
    <property type="term" value="F:prenyltransferase activity"/>
    <property type="evidence" value="ECO:0007669"/>
    <property type="project" value="InterPro"/>
</dbReference>
<comment type="cofactor">
    <cofactor evidence="1">
        <name>Mg(2+)</name>
        <dbReference type="ChEBI" id="CHEBI:18420"/>
    </cofactor>
</comment>
<dbReference type="KEGG" id="nhm:NHE_0220"/>
<dbReference type="InterPro" id="IPR000092">
    <property type="entry name" value="Polyprenyl_synt"/>
</dbReference>
<evidence type="ECO:0000256" key="1">
    <source>
        <dbReference type="ARBA" id="ARBA00001946"/>
    </source>
</evidence>
<evidence type="ECO:0000256" key="5">
    <source>
        <dbReference type="ARBA" id="ARBA00022842"/>
    </source>
</evidence>
<sequence>MSGTSCAFVNEYLVKKVESVEQLICESIITQLRSVEDAKKMVAAGKKVRALLALISFALCGNADQDTEIRAAATIELIHNATLMHDDVIDENYMRRGRANIKSIYGNKISVLTGDFILSVAFEIILECKNLAAVSLLSKTAKQLSEGEMLQLCTIGRIVTESEYLEIIGKKTAILFSAATEIAAILSNRKEHILLFREVGHLIGIAFQIIDDVIDYDSSSKIGKEEGNDFRESRFTLPCMIAYRDAKSKAAKKFWSEEFFSAAKNIEDARFFMNEVSAMEKASDIAVGYIKEAEKKLSIFRESPHFFLMQQFLKHISERLR</sequence>
<keyword evidence="5" id="KW-0460">Magnesium</keyword>
<dbReference type="AlphaFoldDB" id="X5HJD4"/>
<evidence type="ECO:0000256" key="2">
    <source>
        <dbReference type="ARBA" id="ARBA00006706"/>
    </source>
</evidence>
<dbReference type="EMBL" id="CP007481">
    <property type="protein sequence ID" value="AHX11184.1"/>
    <property type="molecule type" value="Genomic_DNA"/>
</dbReference>
<evidence type="ECO:0000313" key="8">
    <source>
        <dbReference type="Proteomes" id="UP000023755"/>
    </source>
</evidence>
<dbReference type="InterPro" id="IPR008949">
    <property type="entry name" value="Isoprenoid_synthase_dom_sf"/>
</dbReference>
<keyword evidence="4" id="KW-0479">Metal-binding</keyword>
<keyword evidence="3 6" id="KW-0808">Transferase</keyword>
<keyword evidence="8" id="KW-1185">Reference proteome</keyword>
<name>X5HJD4_9RICK</name>
<dbReference type="STRING" id="1286528.NHE_0220"/>
<gene>
    <name evidence="7" type="ORF">NHE_0220</name>
</gene>
<proteinExistence type="inferred from homology"/>
<organism evidence="7 8">
    <name type="scientific">Neorickettsia helminthoeca str. Oregon</name>
    <dbReference type="NCBI Taxonomy" id="1286528"/>
    <lineage>
        <taxon>Bacteria</taxon>
        <taxon>Pseudomonadati</taxon>
        <taxon>Pseudomonadota</taxon>
        <taxon>Alphaproteobacteria</taxon>
        <taxon>Rickettsiales</taxon>
        <taxon>Anaplasmataceae</taxon>
        <taxon>Neorickettsia</taxon>
    </lineage>
</organism>
<dbReference type="PROSITE" id="PS00444">
    <property type="entry name" value="POLYPRENYL_SYNTHASE_2"/>
    <property type="match status" value="1"/>
</dbReference>
<dbReference type="Proteomes" id="UP000023755">
    <property type="component" value="Chromosome"/>
</dbReference>
<dbReference type="PROSITE" id="PS00723">
    <property type="entry name" value="POLYPRENYL_SYNTHASE_1"/>
    <property type="match status" value="1"/>
</dbReference>